<evidence type="ECO:0000313" key="1">
    <source>
        <dbReference type="EMBL" id="KAH9383348.1"/>
    </source>
</evidence>
<accession>A0A9J6H7X8</accession>
<comment type="caution">
    <text evidence="1">The sequence shown here is derived from an EMBL/GenBank/DDBJ whole genome shotgun (WGS) entry which is preliminary data.</text>
</comment>
<keyword evidence="2" id="KW-1185">Reference proteome</keyword>
<dbReference type="AlphaFoldDB" id="A0A9J6H7X8"/>
<sequence length="70" mass="7603">MLPFDLIADPNHQNSELSLDGLQGTGIDLGTENMDSDDLVPSLQEELQGDLLSDMEALLTSSKDSVLTWL</sequence>
<proteinExistence type="predicted"/>
<organism evidence="1 2">
    <name type="scientific">Haemaphysalis longicornis</name>
    <name type="common">Bush tick</name>
    <dbReference type="NCBI Taxonomy" id="44386"/>
    <lineage>
        <taxon>Eukaryota</taxon>
        <taxon>Metazoa</taxon>
        <taxon>Ecdysozoa</taxon>
        <taxon>Arthropoda</taxon>
        <taxon>Chelicerata</taxon>
        <taxon>Arachnida</taxon>
        <taxon>Acari</taxon>
        <taxon>Parasitiformes</taxon>
        <taxon>Ixodida</taxon>
        <taxon>Ixodoidea</taxon>
        <taxon>Ixodidae</taxon>
        <taxon>Haemaphysalinae</taxon>
        <taxon>Haemaphysalis</taxon>
    </lineage>
</organism>
<gene>
    <name evidence="1" type="ORF">HPB48_024563</name>
</gene>
<dbReference type="OrthoDB" id="2020426at2759"/>
<dbReference type="Proteomes" id="UP000821853">
    <property type="component" value="Unassembled WGS sequence"/>
</dbReference>
<name>A0A9J6H7X8_HAELO</name>
<protein>
    <submittedName>
        <fullName evidence="1">Uncharacterized protein</fullName>
    </submittedName>
</protein>
<reference evidence="1 2" key="1">
    <citation type="journal article" date="2020" name="Cell">
        <title>Large-Scale Comparative Analyses of Tick Genomes Elucidate Their Genetic Diversity and Vector Capacities.</title>
        <authorList>
            <consortium name="Tick Genome and Microbiome Consortium (TIGMIC)"/>
            <person name="Jia N."/>
            <person name="Wang J."/>
            <person name="Shi W."/>
            <person name="Du L."/>
            <person name="Sun Y."/>
            <person name="Zhan W."/>
            <person name="Jiang J.F."/>
            <person name="Wang Q."/>
            <person name="Zhang B."/>
            <person name="Ji P."/>
            <person name="Bell-Sakyi L."/>
            <person name="Cui X.M."/>
            <person name="Yuan T.T."/>
            <person name="Jiang B.G."/>
            <person name="Yang W.F."/>
            <person name="Lam T.T."/>
            <person name="Chang Q.C."/>
            <person name="Ding S.J."/>
            <person name="Wang X.J."/>
            <person name="Zhu J.G."/>
            <person name="Ruan X.D."/>
            <person name="Zhao L."/>
            <person name="Wei J.T."/>
            <person name="Ye R.Z."/>
            <person name="Que T.C."/>
            <person name="Du C.H."/>
            <person name="Zhou Y.H."/>
            <person name="Cheng J.X."/>
            <person name="Dai P.F."/>
            <person name="Guo W.B."/>
            <person name="Han X.H."/>
            <person name="Huang E.J."/>
            <person name="Li L.F."/>
            <person name="Wei W."/>
            <person name="Gao Y.C."/>
            <person name="Liu J.Z."/>
            <person name="Shao H.Z."/>
            <person name="Wang X."/>
            <person name="Wang C.C."/>
            <person name="Yang T.C."/>
            <person name="Huo Q.B."/>
            <person name="Li W."/>
            <person name="Chen H.Y."/>
            <person name="Chen S.E."/>
            <person name="Zhou L.G."/>
            <person name="Ni X.B."/>
            <person name="Tian J.H."/>
            <person name="Sheng Y."/>
            <person name="Liu T."/>
            <person name="Pan Y.S."/>
            <person name="Xia L.Y."/>
            <person name="Li J."/>
            <person name="Zhao F."/>
            <person name="Cao W.C."/>
        </authorList>
    </citation>
    <scope>NUCLEOTIDE SEQUENCE [LARGE SCALE GENOMIC DNA]</scope>
    <source>
        <strain evidence="1">HaeL-2018</strain>
    </source>
</reference>
<dbReference type="EMBL" id="JABSTR010001061">
    <property type="protein sequence ID" value="KAH9383348.1"/>
    <property type="molecule type" value="Genomic_DNA"/>
</dbReference>
<dbReference type="VEuPathDB" id="VectorBase:HLOH_046778"/>
<evidence type="ECO:0000313" key="2">
    <source>
        <dbReference type="Proteomes" id="UP000821853"/>
    </source>
</evidence>